<sequence>DKEQTIPVPNTRLVAPAKPTQQGFPKMKVVPPLEKEEKKSNSVQLFSKLFDEVEKIRCWKVQTDCDATEKERKLQESKRIIENQNRTIQELQFCNESLNMKLQEQADDNESLRNKNNATKNMCNILKDTFQRTAEKMQIFESEREETHNLFVDNNESIQKLIGAFESLRFKAEADQQEMQKVKENLLHFEDLKEKYHHDCNIKEKEVIDLQTKLKDKENELQKILHEFGETQKCCGQLQETKNEQSELLKRSKAEHDSLLQELHNAKQCCEETQVKVSFFVVKCNKNYNVITVILEQTKEENAVIMQNKDAKIKELNRVQDQQAEKLEQSQANIQELQKSLALETQSLTPKKKFNGQFESMSGAKALKDELCTNIKELDKRNALLVKINLNVYLTEEAAEQSAKKDLELKLLQDDLVRRIKIFEKSGDLPVFHCLRNWVIFHRRSVAEKLKNLFDTVIYNLNKLLKKQVAKEMAKSSQLQTAISDQQKEHDKLQKCHEEETRRLFSDLESKSALASELSNQGEKHKLTAVEAIKNKEETELKCQQKIDMVALMEKHKGHYERIVGEKDAELVIKKKKETETFANCKSLQELELESLKTDIIQLKIQLKTEVTEKENLLEKLSDMKKEMSSITTSLPADVQNKESLDSESKHGRCAETPKENFSRRYAFEFSKTPASKKDDRSAAFQRKTDLEDLKKSNSSRTNETSKIRSYRIKTPPSAVDTCWKVGTMDLDSKSDSSDQSDILSFAGASSSAQLSKANIVPKIRSPARQKSPEKLKLAAMKRMRDAGWTAVIGSDQKRKKINEKIFA</sequence>
<proteinExistence type="predicted"/>
<evidence type="ECO:0000313" key="3">
    <source>
        <dbReference type="Ensembl" id="ENSTNIP00000021448.1"/>
    </source>
</evidence>
<dbReference type="GO" id="GO:0051598">
    <property type="term" value="P:meiotic recombination checkpoint signaling"/>
    <property type="evidence" value="ECO:0007669"/>
    <property type="project" value="Ensembl"/>
</dbReference>
<keyword evidence="1" id="KW-0175">Coiled coil</keyword>
<evidence type="ECO:0000313" key="4">
    <source>
        <dbReference type="Proteomes" id="UP000007303"/>
    </source>
</evidence>
<dbReference type="GO" id="GO:0001673">
    <property type="term" value="C:male germ cell nucleus"/>
    <property type="evidence" value="ECO:0007669"/>
    <property type="project" value="TreeGrafter"/>
</dbReference>
<protein>
    <submittedName>
        <fullName evidence="3">Synaptonemal complex protein 1</fullName>
    </submittedName>
</protein>
<dbReference type="AlphaFoldDB" id="H3DLQ0"/>
<evidence type="ECO:0000256" key="2">
    <source>
        <dbReference type="SAM" id="MobiDB-lite"/>
    </source>
</evidence>
<dbReference type="GO" id="GO:0051026">
    <property type="term" value="P:chiasma assembly"/>
    <property type="evidence" value="ECO:0007669"/>
    <property type="project" value="TreeGrafter"/>
</dbReference>
<feature type="coiled-coil region" evidence="1">
    <location>
        <begin position="313"/>
        <end position="347"/>
    </location>
</feature>
<dbReference type="OMA" id="YRIKTPP"/>
<dbReference type="InterPro" id="IPR008827">
    <property type="entry name" value="SYCP1"/>
</dbReference>
<organism evidence="3 4">
    <name type="scientific">Tetraodon nigroviridis</name>
    <name type="common">Spotted green pufferfish</name>
    <name type="synonym">Chelonodon nigroviridis</name>
    <dbReference type="NCBI Taxonomy" id="99883"/>
    <lineage>
        <taxon>Eukaryota</taxon>
        <taxon>Metazoa</taxon>
        <taxon>Chordata</taxon>
        <taxon>Craniata</taxon>
        <taxon>Vertebrata</taxon>
        <taxon>Euteleostomi</taxon>
        <taxon>Actinopterygii</taxon>
        <taxon>Neopterygii</taxon>
        <taxon>Teleostei</taxon>
        <taxon>Neoteleostei</taxon>
        <taxon>Acanthomorphata</taxon>
        <taxon>Eupercaria</taxon>
        <taxon>Tetraodontiformes</taxon>
        <taxon>Tetradontoidea</taxon>
        <taxon>Tetraodontidae</taxon>
        <taxon>Tetraodon</taxon>
    </lineage>
</organism>
<feature type="coiled-coil region" evidence="1">
    <location>
        <begin position="67"/>
        <end position="129"/>
    </location>
</feature>
<dbReference type="GO" id="GO:0000802">
    <property type="term" value="C:transverse filament"/>
    <property type="evidence" value="ECO:0007669"/>
    <property type="project" value="TreeGrafter"/>
</dbReference>
<feature type="compositionally biased region" description="Basic and acidic residues" evidence="2">
    <location>
        <begin position="640"/>
        <end position="658"/>
    </location>
</feature>
<dbReference type="GO" id="GO:0051878">
    <property type="term" value="P:lateral element assembly"/>
    <property type="evidence" value="ECO:0007669"/>
    <property type="project" value="TreeGrafter"/>
</dbReference>
<dbReference type="PANTHER" id="PTHR46918:SF1">
    <property type="entry name" value="SYNAPTONEMAL COMPLEX PROTEIN 1"/>
    <property type="match status" value="1"/>
</dbReference>
<feature type="region of interest" description="Disordered" evidence="2">
    <location>
        <begin position="678"/>
        <end position="708"/>
    </location>
</feature>
<accession>H3DLQ0</accession>
<dbReference type="GeneTree" id="ENSGT00390000003368"/>
<dbReference type="GO" id="GO:0000801">
    <property type="term" value="C:central element"/>
    <property type="evidence" value="ECO:0007669"/>
    <property type="project" value="TreeGrafter"/>
</dbReference>
<dbReference type="Proteomes" id="UP000007303">
    <property type="component" value="Unassembled WGS sequence"/>
</dbReference>
<feature type="coiled-coil region" evidence="1">
    <location>
        <begin position="200"/>
        <end position="269"/>
    </location>
</feature>
<dbReference type="PANTHER" id="PTHR46918">
    <property type="entry name" value="SYNAPTONEMAL COMPLEX PROTEIN 1"/>
    <property type="match status" value="1"/>
</dbReference>
<reference evidence="3" key="2">
    <citation type="submission" date="2025-08" db="UniProtKB">
        <authorList>
            <consortium name="Ensembl"/>
        </authorList>
    </citation>
    <scope>IDENTIFICATION</scope>
</reference>
<feature type="compositionally biased region" description="Basic and acidic residues" evidence="2">
    <location>
        <begin position="678"/>
        <end position="696"/>
    </location>
</feature>
<dbReference type="Pfam" id="PF05483">
    <property type="entry name" value="SCP-1"/>
    <property type="match status" value="1"/>
</dbReference>
<dbReference type="GO" id="GO:0003690">
    <property type="term" value="F:double-stranded DNA binding"/>
    <property type="evidence" value="ECO:0007669"/>
    <property type="project" value="TreeGrafter"/>
</dbReference>
<dbReference type="InParanoid" id="H3DLQ0"/>
<reference evidence="3" key="3">
    <citation type="submission" date="2025-09" db="UniProtKB">
        <authorList>
            <consortium name="Ensembl"/>
        </authorList>
    </citation>
    <scope>IDENTIFICATION</scope>
</reference>
<evidence type="ECO:0000256" key="1">
    <source>
        <dbReference type="SAM" id="Coils"/>
    </source>
</evidence>
<dbReference type="HOGENOM" id="CLU_311150_0_0_1"/>
<name>H3DLQ0_TETNG</name>
<dbReference type="GO" id="GO:0000711">
    <property type="term" value="P:meiotic DNA repair synthesis"/>
    <property type="evidence" value="ECO:0007669"/>
    <property type="project" value="TreeGrafter"/>
</dbReference>
<feature type="region of interest" description="Disordered" evidence="2">
    <location>
        <begin position="629"/>
        <end position="658"/>
    </location>
</feature>
<reference evidence="4" key="1">
    <citation type="journal article" date="2004" name="Nature">
        <title>Genome duplication in the teleost fish Tetraodon nigroviridis reveals the early vertebrate proto-karyotype.</title>
        <authorList>
            <person name="Jaillon O."/>
            <person name="Aury J.-M."/>
            <person name="Brunet F."/>
            <person name="Petit J.-L."/>
            <person name="Stange-Thomann N."/>
            <person name="Mauceli E."/>
            <person name="Bouneau L."/>
            <person name="Fischer C."/>
            <person name="Ozouf-Costaz C."/>
            <person name="Bernot A."/>
            <person name="Nicaud S."/>
            <person name="Jaffe D."/>
            <person name="Fisher S."/>
            <person name="Lutfalla G."/>
            <person name="Dossat C."/>
            <person name="Segurens B."/>
            <person name="Dasilva C."/>
            <person name="Salanoubat M."/>
            <person name="Levy M."/>
            <person name="Boudet N."/>
            <person name="Castellano S."/>
            <person name="Anthouard V."/>
            <person name="Jubin C."/>
            <person name="Castelli V."/>
            <person name="Katinka M."/>
            <person name="Vacherie B."/>
            <person name="Biemont C."/>
            <person name="Skalli Z."/>
            <person name="Cattolico L."/>
            <person name="Poulain J."/>
            <person name="De Berardinis V."/>
            <person name="Cruaud C."/>
            <person name="Duprat S."/>
            <person name="Brottier P."/>
            <person name="Coutanceau J.-P."/>
            <person name="Gouzy J."/>
            <person name="Parra G."/>
            <person name="Lardier G."/>
            <person name="Chapple C."/>
            <person name="McKernan K.J."/>
            <person name="McEwan P."/>
            <person name="Bosak S."/>
            <person name="Kellis M."/>
            <person name="Volff J.-N."/>
            <person name="Guigo R."/>
            <person name="Zody M.C."/>
            <person name="Mesirov J."/>
            <person name="Lindblad-Toh K."/>
            <person name="Birren B."/>
            <person name="Nusbaum C."/>
            <person name="Kahn D."/>
            <person name="Robinson-Rechavi M."/>
            <person name="Laudet V."/>
            <person name="Schachter V."/>
            <person name="Quetier F."/>
            <person name="Saurin W."/>
            <person name="Scarpelli C."/>
            <person name="Wincker P."/>
            <person name="Lander E.S."/>
            <person name="Weissenbach J."/>
            <person name="Roest Crollius H."/>
        </authorList>
    </citation>
    <scope>NUCLEOTIDE SEQUENCE [LARGE SCALE GENOMIC DNA]</scope>
</reference>
<dbReference type="GO" id="GO:0007141">
    <property type="term" value="P:male meiosis I"/>
    <property type="evidence" value="ECO:0007669"/>
    <property type="project" value="Ensembl"/>
</dbReference>
<dbReference type="Ensembl" id="ENSTNIT00000021683.1">
    <property type="protein sequence ID" value="ENSTNIP00000021448.1"/>
    <property type="gene ID" value="ENSTNIG00000018282.1"/>
</dbReference>
<keyword evidence="4" id="KW-1185">Reference proteome</keyword>
<dbReference type="FunCoup" id="H3DLQ0">
    <property type="interactions" value="378"/>
</dbReference>
<dbReference type="STRING" id="99883.ENSTNIP00000021448"/>